<dbReference type="Gene3D" id="3.90.1150.10">
    <property type="entry name" value="Aspartate Aminotransferase, domain 1"/>
    <property type="match status" value="1"/>
</dbReference>
<evidence type="ECO:0000313" key="4">
    <source>
        <dbReference type="EMBL" id="TVM30834.1"/>
    </source>
</evidence>
<reference evidence="4 5" key="1">
    <citation type="submission" date="2018-06" db="EMBL/GenBank/DDBJ databases">
        <title>Complete genome of Desulfovibrio marinus P48SEP.</title>
        <authorList>
            <person name="Crispim J.S."/>
            <person name="Vidigal P.M.P."/>
            <person name="Silva L.C.F."/>
            <person name="Araujo L.C."/>
            <person name="Laguardia C.N."/>
            <person name="Dias R.S."/>
            <person name="Sousa M.P."/>
            <person name="Paula S.O."/>
            <person name="Silva C."/>
        </authorList>
    </citation>
    <scope>NUCLEOTIDE SEQUENCE [LARGE SCALE GENOMIC DNA]</scope>
    <source>
        <strain evidence="4 5">P48SEP</strain>
    </source>
</reference>
<name>A0A6P1ZCQ7_9BACT</name>
<dbReference type="PANTHER" id="PTHR42885">
    <property type="entry name" value="HISTIDINOL-PHOSPHATE AMINOTRANSFERASE-RELATED"/>
    <property type="match status" value="1"/>
</dbReference>
<gene>
    <name evidence="4" type="ORF">DQK91_19860</name>
</gene>
<organism evidence="4 5">
    <name type="scientific">Oceanidesulfovibrio marinus</name>
    <dbReference type="NCBI Taxonomy" id="370038"/>
    <lineage>
        <taxon>Bacteria</taxon>
        <taxon>Pseudomonadati</taxon>
        <taxon>Thermodesulfobacteriota</taxon>
        <taxon>Desulfovibrionia</taxon>
        <taxon>Desulfovibrionales</taxon>
        <taxon>Desulfovibrionaceae</taxon>
        <taxon>Oceanidesulfovibrio</taxon>
    </lineage>
</organism>
<dbReference type="InterPro" id="IPR004839">
    <property type="entry name" value="Aminotransferase_I/II_large"/>
</dbReference>
<dbReference type="Pfam" id="PF00155">
    <property type="entry name" value="Aminotran_1_2"/>
    <property type="match status" value="1"/>
</dbReference>
<evidence type="ECO:0000256" key="1">
    <source>
        <dbReference type="ARBA" id="ARBA00001933"/>
    </source>
</evidence>
<dbReference type="PANTHER" id="PTHR42885:SF1">
    <property type="entry name" value="THREONINE-PHOSPHATE DECARBOXYLASE"/>
    <property type="match status" value="1"/>
</dbReference>
<dbReference type="CDD" id="cd00609">
    <property type="entry name" value="AAT_like"/>
    <property type="match status" value="1"/>
</dbReference>
<dbReference type="InterPro" id="IPR015424">
    <property type="entry name" value="PyrdxlP-dep_Trfase"/>
</dbReference>
<dbReference type="InterPro" id="IPR015421">
    <property type="entry name" value="PyrdxlP-dep_Trfase_major"/>
</dbReference>
<dbReference type="SUPFAM" id="SSF53383">
    <property type="entry name" value="PLP-dependent transferases"/>
    <property type="match status" value="1"/>
</dbReference>
<feature type="domain" description="Aminotransferase class I/classII large" evidence="3">
    <location>
        <begin position="79"/>
        <end position="404"/>
    </location>
</feature>
<evidence type="ECO:0000259" key="3">
    <source>
        <dbReference type="Pfam" id="PF00155"/>
    </source>
</evidence>
<keyword evidence="2" id="KW-0663">Pyridoxal phosphate</keyword>
<proteinExistence type="predicted"/>
<dbReference type="EMBL" id="QMIF01000019">
    <property type="protein sequence ID" value="TVM30834.1"/>
    <property type="molecule type" value="Genomic_DNA"/>
</dbReference>
<dbReference type="Proteomes" id="UP000434052">
    <property type="component" value="Unassembled WGS sequence"/>
</dbReference>
<sequence>MHVAEPQPRTKIEVKRIRSAQGTSMTILYSNLPPDAKAGKQQALAPHGGRLLAVSRRRGVSPDAIVDFSNNTDVLAESLTDRLIKTIAPELRHYPETEAPALTAALAAHEGVDPSQILPTHGAAEAILVLLAGLRPRRLLLVGPIFSEYARTANALGISVEIEPLDPDEDFGLTERAVTSILERIAQTNADAVILCSPNNPTGQVYERLPELAAGLTNTTLLLDQAYRDMAMDDDGRSATVARYTDLAAAAGDGVGVACIGSLTKTFACPGLRLGYVVGDAALVDCAAGIKPPWSVTALAQEAGTFFLEHKAEYNATRAPLPGLRRELAAAISALPGVARVLPSMTNFLCVRLREGLRPGDVAHALEDRLVLVRDCDDITGMAPGFLRIQVRTAEDNTRLIAALGEVSRSLV</sequence>
<dbReference type="OrthoDB" id="9813612at2"/>
<dbReference type="InterPro" id="IPR015422">
    <property type="entry name" value="PyrdxlP-dep_Trfase_small"/>
</dbReference>
<dbReference type="Gene3D" id="3.40.640.10">
    <property type="entry name" value="Type I PLP-dependent aspartate aminotransferase-like (Major domain)"/>
    <property type="match status" value="1"/>
</dbReference>
<dbReference type="GO" id="GO:0030170">
    <property type="term" value="F:pyridoxal phosphate binding"/>
    <property type="evidence" value="ECO:0007669"/>
    <property type="project" value="InterPro"/>
</dbReference>
<comment type="cofactor">
    <cofactor evidence="1">
        <name>pyridoxal 5'-phosphate</name>
        <dbReference type="ChEBI" id="CHEBI:597326"/>
    </cofactor>
</comment>
<dbReference type="AlphaFoldDB" id="A0A6P1ZCQ7"/>
<protein>
    <recommendedName>
        <fullName evidence="3">Aminotransferase class I/classII large domain-containing protein</fullName>
    </recommendedName>
</protein>
<evidence type="ECO:0000313" key="5">
    <source>
        <dbReference type="Proteomes" id="UP000434052"/>
    </source>
</evidence>
<evidence type="ECO:0000256" key="2">
    <source>
        <dbReference type="ARBA" id="ARBA00022898"/>
    </source>
</evidence>
<comment type="caution">
    <text evidence="4">The sequence shown here is derived from an EMBL/GenBank/DDBJ whole genome shotgun (WGS) entry which is preliminary data.</text>
</comment>
<accession>A0A6P1ZCQ7</accession>